<comment type="caution">
    <text evidence="2">The sequence shown here is derived from an EMBL/GenBank/DDBJ whole genome shotgun (WGS) entry which is preliminary data.</text>
</comment>
<reference evidence="2 3" key="1">
    <citation type="journal article" date="2015" name="Stand. Genomic Sci.">
        <title>Genomic Encyclopedia of Bacterial and Archaeal Type Strains, Phase III: the genomes of soil and plant-associated and newly described type strains.</title>
        <authorList>
            <person name="Whitman W.B."/>
            <person name="Woyke T."/>
            <person name="Klenk H.P."/>
            <person name="Zhou Y."/>
            <person name="Lilburn T.G."/>
            <person name="Beck B.J."/>
            <person name="De Vos P."/>
            <person name="Vandamme P."/>
            <person name="Eisen J.A."/>
            <person name="Garrity G."/>
            <person name="Hugenholtz P."/>
            <person name="Kyrpides N.C."/>
        </authorList>
    </citation>
    <scope>NUCLEOTIDE SEQUENCE [LARGE SCALE GENOMIC DNA]</scope>
    <source>
        <strain evidence="2 3">CGMCC 1.10116</strain>
    </source>
</reference>
<evidence type="ECO:0000256" key="1">
    <source>
        <dbReference type="SAM" id="Phobius"/>
    </source>
</evidence>
<evidence type="ECO:0000313" key="2">
    <source>
        <dbReference type="EMBL" id="TWI59867.1"/>
    </source>
</evidence>
<organism evidence="2 3">
    <name type="scientific">Halalkalibacter nanhaiisediminis</name>
    <dbReference type="NCBI Taxonomy" id="688079"/>
    <lineage>
        <taxon>Bacteria</taxon>
        <taxon>Bacillati</taxon>
        <taxon>Bacillota</taxon>
        <taxon>Bacilli</taxon>
        <taxon>Bacillales</taxon>
        <taxon>Bacillaceae</taxon>
        <taxon>Halalkalibacter</taxon>
    </lineage>
</organism>
<dbReference type="RefSeq" id="WP_277877921.1">
    <property type="nucleotide sequence ID" value="NZ_VLKZ01000001.1"/>
</dbReference>
<feature type="transmembrane region" description="Helical" evidence="1">
    <location>
        <begin position="21"/>
        <end position="39"/>
    </location>
</feature>
<keyword evidence="1" id="KW-0812">Transmembrane</keyword>
<protein>
    <submittedName>
        <fullName evidence="2">Uncharacterized protein</fullName>
    </submittedName>
</protein>
<keyword evidence="1" id="KW-0472">Membrane</keyword>
<name>A0A562QT49_9BACI</name>
<dbReference type="EMBL" id="VLKZ01000001">
    <property type="protein sequence ID" value="TWI59867.1"/>
    <property type="molecule type" value="Genomic_DNA"/>
</dbReference>
<keyword evidence="1" id="KW-1133">Transmembrane helix</keyword>
<sequence>MFLTPEEVHKKKQRKKFMMTFILFPLIAVAVGAIVAFLGNTL</sequence>
<dbReference type="AlphaFoldDB" id="A0A562QT49"/>
<dbReference type="Proteomes" id="UP000315711">
    <property type="component" value="Unassembled WGS sequence"/>
</dbReference>
<accession>A0A562QT49</accession>
<keyword evidence="3" id="KW-1185">Reference proteome</keyword>
<proteinExistence type="predicted"/>
<evidence type="ECO:0000313" key="3">
    <source>
        <dbReference type="Proteomes" id="UP000315711"/>
    </source>
</evidence>
<gene>
    <name evidence="2" type="ORF">IQ10_00289</name>
</gene>